<dbReference type="Gene3D" id="3.40.50.2000">
    <property type="entry name" value="Glycogen Phosphorylase B"/>
    <property type="match status" value="2"/>
</dbReference>
<proteinExistence type="predicted"/>
<protein>
    <recommendedName>
        <fullName evidence="2">Glycosyl transferase family 1 domain-containing protein</fullName>
    </recommendedName>
</protein>
<feature type="non-terminal residue" evidence="1">
    <location>
        <position position="1"/>
    </location>
</feature>
<dbReference type="AlphaFoldDB" id="A0A383CI79"/>
<evidence type="ECO:0008006" key="2">
    <source>
        <dbReference type="Google" id="ProtNLM"/>
    </source>
</evidence>
<evidence type="ECO:0000313" key="1">
    <source>
        <dbReference type="EMBL" id="SVE32086.1"/>
    </source>
</evidence>
<accession>A0A383CI79</accession>
<gene>
    <name evidence="1" type="ORF">METZ01_LOCUS484940</name>
</gene>
<dbReference type="EMBL" id="UINC01209176">
    <property type="protein sequence ID" value="SVE32086.1"/>
    <property type="molecule type" value="Genomic_DNA"/>
</dbReference>
<name>A0A383CI79_9ZZZZ</name>
<sequence length="68" mass="8178">IGDSEIVIGKTGWLVRENSFEEMADKISEALILWKDKKKWLKRSKEARERIINNYQISRMVDSYRELY</sequence>
<reference evidence="1" key="1">
    <citation type="submission" date="2018-05" db="EMBL/GenBank/DDBJ databases">
        <authorList>
            <person name="Lanie J.A."/>
            <person name="Ng W.-L."/>
            <person name="Kazmierczak K.M."/>
            <person name="Andrzejewski T.M."/>
            <person name="Davidsen T.M."/>
            <person name="Wayne K.J."/>
            <person name="Tettelin H."/>
            <person name="Glass J.I."/>
            <person name="Rusch D."/>
            <person name="Podicherti R."/>
            <person name="Tsui H.-C.T."/>
            <person name="Winkler M.E."/>
        </authorList>
    </citation>
    <scope>NUCLEOTIDE SEQUENCE</scope>
</reference>
<dbReference type="SUPFAM" id="SSF53756">
    <property type="entry name" value="UDP-Glycosyltransferase/glycogen phosphorylase"/>
    <property type="match status" value="1"/>
</dbReference>
<organism evidence="1">
    <name type="scientific">marine metagenome</name>
    <dbReference type="NCBI Taxonomy" id="408172"/>
    <lineage>
        <taxon>unclassified sequences</taxon>
        <taxon>metagenomes</taxon>
        <taxon>ecological metagenomes</taxon>
    </lineage>
</organism>